<reference evidence="7 8" key="1">
    <citation type="submission" date="2015-01" db="EMBL/GenBank/DDBJ databases">
        <title>Vibrio sp. C94 JCM 19241 whole genome shotgun sequence.</title>
        <authorList>
            <person name="Sawabe T."/>
            <person name="Meirelles P."/>
            <person name="Feng G."/>
            <person name="Sayaka M."/>
            <person name="Hattori M."/>
            <person name="Ohkuma M."/>
        </authorList>
    </citation>
    <scope>NUCLEOTIDE SEQUENCE [LARGE SCALE GENOMIC DNA]</scope>
    <source>
        <strain evidence="8">JCM 19241</strain>
    </source>
</reference>
<dbReference type="GO" id="GO:0009247">
    <property type="term" value="P:glycolipid biosynthetic process"/>
    <property type="evidence" value="ECO:0007669"/>
    <property type="project" value="UniProtKB-ARBA"/>
</dbReference>
<dbReference type="InterPro" id="IPR004960">
    <property type="entry name" value="LipA_acyltrans"/>
</dbReference>
<evidence type="ECO:0000256" key="6">
    <source>
        <dbReference type="ARBA" id="ARBA00023315"/>
    </source>
</evidence>
<dbReference type="STRING" id="1481914.JCM19241_1720"/>
<reference evidence="7 8" key="2">
    <citation type="submission" date="2015-01" db="EMBL/GenBank/DDBJ databases">
        <authorList>
            <consortium name="NBRP consortium"/>
            <person name="Sawabe T."/>
            <person name="Meirelles P."/>
            <person name="Feng G."/>
            <person name="Sayaka M."/>
            <person name="Hattori M."/>
            <person name="Ohkuma M."/>
        </authorList>
    </citation>
    <scope>NUCLEOTIDE SEQUENCE [LARGE SCALE GENOMIC DNA]</scope>
    <source>
        <strain evidence="8">JCM 19241</strain>
    </source>
</reference>
<dbReference type="EMBL" id="BBSC01000008">
    <property type="protein sequence ID" value="GAM77250.1"/>
    <property type="molecule type" value="Genomic_DNA"/>
</dbReference>
<gene>
    <name evidence="7" type="ORF">JCM19241_1720</name>
</gene>
<evidence type="ECO:0000256" key="3">
    <source>
        <dbReference type="ARBA" id="ARBA00022519"/>
    </source>
</evidence>
<proteinExistence type="predicted"/>
<dbReference type="Proteomes" id="UP000031666">
    <property type="component" value="Unassembled WGS sequence"/>
</dbReference>
<evidence type="ECO:0000256" key="1">
    <source>
        <dbReference type="ARBA" id="ARBA00004533"/>
    </source>
</evidence>
<keyword evidence="3" id="KW-0997">Cell inner membrane</keyword>
<comment type="caution">
    <text evidence="7">The sequence shown here is derived from an EMBL/GenBank/DDBJ whole genome shotgun (WGS) entry which is preliminary data.</text>
</comment>
<dbReference type="GO" id="GO:0005886">
    <property type="term" value="C:plasma membrane"/>
    <property type="evidence" value="ECO:0007669"/>
    <property type="project" value="UniProtKB-SubCell"/>
</dbReference>
<keyword evidence="5" id="KW-0472">Membrane</keyword>
<dbReference type="Pfam" id="PF03279">
    <property type="entry name" value="Lip_A_acyltrans"/>
    <property type="match status" value="1"/>
</dbReference>
<evidence type="ECO:0000256" key="2">
    <source>
        <dbReference type="ARBA" id="ARBA00022475"/>
    </source>
</evidence>
<evidence type="ECO:0000313" key="7">
    <source>
        <dbReference type="EMBL" id="GAM77250.1"/>
    </source>
</evidence>
<organism evidence="7 8">
    <name type="scientific">Vibrio ishigakensis</name>
    <dbReference type="NCBI Taxonomy" id="1481914"/>
    <lineage>
        <taxon>Bacteria</taxon>
        <taxon>Pseudomonadati</taxon>
        <taxon>Pseudomonadota</taxon>
        <taxon>Gammaproteobacteria</taxon>
        <taxon>Vibrionales</taxon>
        <taxon>Vibrionaceae</taxon>
        <taxon>Vibrio</taxon>
    </lineage>
</organism>
<evidence type="ECO:0000313" key="8">
    <source>
        <dbReference type="Proteomes" id="UP000031666"/>
    </source>
</evidence>
<evidence type="ECO:0000256" key="4">
    <source>
        <dbReference type="ARBA" id="ARBA00022679"/>
    </source>
</evidence>
<keyword evidence="6 7" id="KW-0012">Acyltransferase</keyword>
<sequence>MAKAAKAKIIPMWTEFDPTSGRFIIDVYPALVPYPTTTSEGDAVAMNEFIEMCCKDKPEQYMWNLKLLLTQQDQSYIY</sequence>
<accession>A0A0B8QC65</accession>
<evidence type="ECO:0000256" key="5">
    <source>
        <dbReference type="ARBA" id="ARBA00023136"/>
    </source>
</evidence>
<comment type="subcellular location">
    <subcellularLocation>
        <location evidence="1">Cell inner membrane</location>
    </subcellularLocation>
</comment>
<name>A0A0B8QC65_9VIBR</name>
<protein>
    <submittedName>
        <fullName evidence="7">Lipid A biosynthesis (KDO) 2-(Lauroyl)-lipid IVA acyltransferase</fullName>
    </submittedName>
</protein>
<dbReference type="AlphaFoldDB" id="A0A0B8QC65"/>
<keyword evidence="2" id="KW-1003">Cell membrane</keyword>
<keyword evidence="4 7" id="KW-0808">Transferase</keyword>
<dbReference type="GO" id="GO:0016746">
    <property type="term" value="F:acyltransferase activity"/>
    <property type="evidence" value="ECO:0007669"/>
    <property type="project" value="UniProtKB-KW"/>
</dbReference>